<feature type="domain" description="Lsr2 DNA-binding" evidence="4">
    <location>
        <begin position="55"/>
        <end position="91"/>
    </location>
</feature>
<organism evidence="5 6">
    <name type="scientific">Glycomyces mayteni</name>
    <dbReference type="NCBI Taxonomy" id="543887"/>
    <lineage>
        <taxon>Bacteria</taxon>
        <taxon>Bacillati</taxon>
        <taxon>Actinomycetota</taxon>
        <taxon>Actinomycetes</taxon>
        <taxon>Glycomycetales</taxon>
        <taxon>Glycomycetaceae</taxon>
        <taxon>Glycomyces</taxon>
    </lineage>
</organism>
<proteinExistence type="predicted"/>
<evidence type="ECO:0000256" key="1">
    <source>
        <dbReference type="ARBA" id="ARBA00023125"/>
    </source>
</evidence>
<dbReference type="Gene3D" id="3.30.60.230">
    <property type="entry name" value="Lsr2, dimerization domain"/>
    <property type="match status" value="1"/>
</dbReference>
<dbReference type="RefSeq" id="WP_382353394.1">
    <property type="nucleotide sequence ID" value="NZ_JBHMBP010000004.1"/>
</dbReference>
<keyword evidence="1" id="KW-0238">DNA-binding</keyword>
<gene>
    <name evidence="5" type="ORF">ACFQS3_02540</name>
</gene>
<evidence type="ECO:0000259" key="3">
    <source>
        <dbReference type="Pfam" id="PF11774"/>
    </source>
</evidence>
<dbReference type="InterPro" id="IPR024412">
    <property type="entry name" value="Lsr2_dim_dom"/>
</dbReference>
<reference evidence="6" key="1">
    <citation type="journal article" date="2019" name="Int. J. Syst. Evol. Microbiol.">
        <title>The Global Catalogue of Microorganisms (GCM) 10K type strain sequencing project: providing services to taxonomists for standard genome sequencing and annotation.</title>
        <authorList>
            <consortium name="The Broad Institute Genomics Platform"/>
            <consortium name="The Broad Institute Genome Sequencing Center for Infectious Disease"/>
            <person name="Wu L."/>
            <person name="Ma J."/>
        </authorList>
    </citation>
    <scope>NUCLEOTIDE SEQUENCE [LARGE SCALE GENOMIC DNA]</scope>
    <source>
        <strain evidence="6">KACC 12634</strain>
    </source>
</reference>
<name>A0ABW2D1Z6_9ACTN</name>
<dbReference type="InterPro" id="IPR055370">
    <property type="entry name" value="Lsr2_DNA-bd"/>
</dbReference>
<dbReference type="Pfam" id="PF11774">
    <property type="entry name" value="Lsr2"/>
    <property type="match status" value="1"/>
</dbReference>
<evidence type="ECO:0000313" key="5">
    <source>
        <dbReference type="EMBL" id="MFC6956066.1"/>
    </source>
</evidence>
<dbReference type="Pfam" id="PF23359">
    <property type="entry name" value="Lsr2_DNA-bd"/>
    <property type="match status" value="1"/>
</dbReference>
<dbReference type="InterPro" id="IPR036625">
    <property type="entry name" value="E3-bd_dom_sf"/>
</dbReference>
<protein>
    <submittedName>
        <fullName evidence="5">Lsr2 family protein</fullName>
    </submittedName>
</protein>
<comment type="caution">
    <text evidence="5">The sequence shown here is derived from an EMBL/GenBank/DDBJ whole genome shotgun (WGS) entry which is preliminary data.</text>
</comment>
<evidence type="ECO:0000313" key="6">
    <source>
        <dbReference type="Proteomes" id="UP001596470"/>
    </source>
</evidence>
<evidence type="ECO:0000256" key="2">
    <source>
        <dbReference type="SAM" id="MobiDB-lite"/>
    </source>
</evidence>
<evidence type="ECO:0000259" key="4">
    <source>
        <dbReference type="Pfam" id="PF23359"/>
    </source>
</evidence>
<dbReference type="EMBL" id="JBHSYS010000001">
    <property type="protein sequence ID" value="MFC6956066.1"/>
    <property type="molecule type" value="Genomic_DNA"/>
</dbReference>
<keyword evidence="6" id="KW-1185">Reference proteome</keyword>
<dbReference type="InterPro" id="IPR042261">
    <property type="entry name" value="Lsr2-like_dimerization"/>
</dbReference>
<feature type="region of interest" description="Disordered" evidence="2">
    <location>
        <begin position="35"/>
        <end position="59"/>
    </location>
</feature>
<dbReference type="Gene3D" id="4.10.320.10">
    <property type="entry name" value="E3-binding domain"/>
    <property type="match status" value="1"/>
</dbReference>
<accession>A0ABW2D1Z6</accession>
<feature type="domain" description="Lsr2 dimerization" evidence="3">
    <location>
        <begin position="2"/>
        <end position="36"/>
    </location>
</feature>
<dbReference type="Proteomes" id="UP001596470">
    <property type="component" value="Unassembled WGS sequence"/>
</dbReference>
<sequence>MTFGIDGRTYEIDLGPKNAKKIRDFLAPYLEEAREVKTDRRGTKAPARSSRGTAADKEQNAAIREWAAKNGVEVGAKGRIPQDVVAQYEAAHK</sequence>